<protein>
    <submittedName>
        <fullName evidence="2">VOC family protein</fullName>
    </submittedName>
</protein>
<dbReference type="PANTHER" id="PTHR35908">
    <property type="entry name" value="HYPOTHETICAL FUSION PROTEIN"/>
    <property type="match status" value="1"/>
</dbReference>
<dbReference type="InterPro" id="IPR029068">
    <property type="entry name" value="Glyas_Bleomycin-R_OHBP_Dase"/>
</dbReference>
<reference evidence="2 3" key="1">
    <citation type="submission" date="2023-07" db="EMBL/GenBank/DDBJ databases">
        <title>Protaetiibacter sp. nov WY-16 isolated from soil.</title>
        <authorList>
            <person name="Liu B."/>
            <person name="Wan Y."/>
        </authorList>
    </citation>
    <scope>NUCLEOTIDE SEQUENCE [LARGE SCALE GENOMIC DNA]</scope>
    <source>
        <strain evidence="2 3">WY-16</strain>
    </source>
</reference>
<keyword evidence="3" id="KW-1185">Reference proteome</keyword>
<dbReference type="Proteomes" id="UP001241072">
    <property type="component" value="Unassembled WGS sequence"/>
</dbReference>
<dbReference type="InterPro" id="IPR041581">
    <property type="entry name" value="Glyoxalase_6"/>
</dbReference>
<evidence type="ECO:0000313" key="2">
    <source>
        <dbReference type="EMBL" id="MDO7881899.1"/>
    </source>
</evidence>
<dbReference type="RefSeq" id="WP_305002290.1">
    <property type="nucleotide sequence ID" value="NZ_JAUQUB010000001.1"/>
</dbReference>
<dbReference type="PANTHER" id="PTHR35908:SF1">
    <property type="entry name" value="CONSERVED PROTEIN"/>
    <property type="match status" value="1"/>
</dbReference>
<accession>A0ABT9BLK5</accession>
<sequence>MAELWVHTVTIEARDPARLSRFWAELLDYVVMPNHTDSVEIGDPTGSGPRLLFAPGDTAGTGRDRFHLDLRPDDRDDSVRRALDLGATELPTPTGTSWVRLADPEGNRFCILQSQGDFDAYVSEHGEGTPSG</sequence>
<organism evidence="2 3">
    <name type="scientific">Antiquaquibacter soli</name>
    <dbReference type="NCBI Taxonomy" id="3064523"/>
    <lineage>
        <taxon>Bacteria</taxon>
        <taxon>Bacillati</taxon>
        <taxon>Actinomycetota</taxon>
        <taxon>Actinomycetes</taxon>
        <taxon>Micrococcales</taxon>
        <taxon>Microbacteriaceae</taxon>
        <taxon>Antiquaquibacter</taxon>
    </lineage>
</organism>
<evidence type="ECO:0000313" key="3">
    <source>
        <dbReference type="Proteomes" id="UP001241072"/>
    </source>
</evidence>
<name>A0ABT9BLK5_9MICO</name>
<evidence type="ECO:0000259" key="1">
    <source>
        <dbReference type="Pfam" id="PF18029"/>
    </source>
</evidence>
<dbReference type="Gene3D" id="3.10.180.10">
    <property type="entry name" value="2,3-Dihydroxybiphenyl 1,2-Dioxygenase, domain 1"/>
    <property type="match status" value="1"/>
</dbReference>
<feature type="domain" description="Glyoxalase-like" evidence="1">
    <location>
        <begin position="9"/>
        <end position="112"/>
    </location>
</feature>
<gene>
    <name evidence="2" type="ORF">Q5716_06620</name>
</gene>
<dbReference type="Pfam" id="PF18029">
    <property type="entry name" value="Glyoxalase_6"/>
    <property type="match status" value="1"/>
</dbReference>
<dbReference type="CDD" id="cd06587">
    <property type="entry name" value="VOC"/>
    <property type="match status" value="1"/>
</dbReference>
<dbReference type="SUPFAM" id="SSF54593">
    <property type="entry name" value="Glyoxalase/Bleomycin resistance protein/Dihydroxybiphenyl dioxygenase"/>
    <property type="match status" value="1"/>
</dbReference>
<dbReference type="EMBL" id="JAUQUB010000001">
    <property type="protein sequence ID" value="MDO7881899.1"/>
    <property type="molecule type" value="Genomic_DNA"/>
</dbReference>
<comment type="caution">
    <text evidence="2">The sequence shown here is derived from an EMBL/GenBank/DDBJ whole genome shotgun (WGS) entry which is preliminary data.</text>
</comment>
<proteinExistence type="predicted"/>